<evidence type="ECO:0000313" key="1">
    <source>
        <dbReference type="EMBL" id="KAJ0111081.1"/>
    </source>
</evidence>
<reference evidence="2" key="1">
    <citation type="journal article" date="2023" name="G3 (Bethesda)">
        <title>Genome assembly and association tests identify interacting loci associated with vigor, precocity, and sex in interspecific pistachio rootstocks.</title>
        <authorList>
            <person name="Palmer W."/>
            <person name="Jacygrad E."/>
            <person name="Sagayaradj S."/>
            <person name="Cavanaugh K."/>
            <person name="Han R."/>
            <person name="Bertier L."/>
            <person name="Beede B."/>
            <person name="Kafkas S."/>
            <person name="Golino D."/>
            <person name="Preece J."/>
            <person name="Michelmore R."/>
        </authorList>
    </citation>
    <scope>NUCLEOTIDE SEQUENCE [LARGE SCALE GENOMIC DNA]</scope>
</reference>
<sequence>MLGFGLDGLSNLVLDVEFLTKNRYPFKHWRPSRNQDTEFANNFLSRSIPKSFSNLKNVESLDLSYNKLSGEIPSQLMELYSLGTFNVSYNNLYGPIPNNWQFGTFDGSAYAGNPCLCGPIINKSCTNASILPSLPSSREEGEVELVAFYWSFGGSYCVVILGLLVGLPFDQSTLAYVPDSSSPAVPIFHTDHRDSIHSSSVSHRELLSRADSIHCPVIVSYSIHTVSYVRRSPAPSTPADSTLQSSSHAIVPP</sequence>
<keyword evidence="2" id="KW-1185">Reference proteome</keyword>
<accession>A0ACC1C602</accession>
<dbReference type="EMBL" id="CM047897">
    <property type="protein sequence ID" value="KAJ0111081.1"/>
    <property type="molecule type" value="Genomic_DNA"/>
</dbReference>
<proteinExistence type="predicted"/>
<organism evidence="1 2">
    <name type="scientific">Pistacia atlantica</name>
    <dbReference type="NCBI Taxonomy" id="434234"/>
    <lineage>
        <taxon>Eukaryota</taxon>
        <taxon>Viridiplantae</taxon>
        <taxon>Streptophyta</taxon>
        <taxon>Embryophyta</taxon>
        <taxon>Tracheophyta</taxon>
        <taxon>Spermatophyta</taxon>
        <taxon>Magnoliopsida</taxon>
        <taxon>eudicotyledons</taxon>
        <taxon>Gunneridae</taxon>
        <taxon>Pentapetalae</taxon>
        <taxon>rosids</taxon>
        <taxon>malvids</taxon>
        <taxon>Sapindales</taxon>
        <taxon>Anacardiaceae</taxon>
        <taxon>Pistacia</taxon>
    </lineage>
</organism>
<gene>
    <name evidence="1" type="ORF">Patl1_02650</name>
</gene>
<name>A0ACC1C602_9ROSI</name>
<evidence type="ECO:0000313" key="2">
    <source>
        <dbReference type="Proteomes" id="UP001164250"/>
    </source>
</evidence>
<dbReference type="Proteomes" id="UP001164250">
    <property type="component" value="Chromosome 1"/>
</dbReference>
<protein>
    <submittedName>
        <fullName evidence="1">Uncharacterized protein</fullName>
    </submittedName>
</protein>
<comment type="caution">
    <text evidence="1">The sequence shown here is derived from an EMBL/GenBank/DDBJ whole genome shotgun (WGS) entry which is preliminary data.</text>
</comment>